<dbReference type="Pfam" id="PF12796">
    <property type="entry name" value="Ank_2"/>
    <property type="match status" value="1"/>
</dbReference>
<dbReference type="GeneID" id="115468759"/>
<feature type="repeat" description="ANK" evidence="4">
    <location>
        <begin position="138"/>
        <end position="170"/>
    </location>
</feature>
<dbReference type="Pfam" id="PF07525">
    <property type="entry name" value="SOCS_box"/>
    <property type="match status" value="1"/>
</dbReference>
<dbReference type="RefSeq" id="XP_030056586.1">
    <property type="nucleotide sequence ID" value="XM_030200726.1"/>
</dbReference>
<evidence type="ECO:0000313" key="7">
    <source>
        <dbReference type="RefSeq" id="XP_030056586.1"/>
    </source>
</evidence>
<dbReference type="PANTHER" id="PTHR24193:SF86">
    <property type="entry name" value="GA-BINDING PROTEIN SUBUNIT BETA-2"/>
    <property type="match status" value="1"/>
</dbReference>
<dbReference type="InterPro" id="IPR002110">
    <property type="entry name" value="Ankyrin_rpt"/>
</dbReference>
<dbReference type="CTD" id="51666"/>
<dbReference type="InterPro" id="IPR050663">
    <property type="entry name" value="Ankyrin-SOCS_Box"/>
</dbReference>
<keyword evidence="6" id="KW-1185">Reference proteome</keyword>
<comment type="pathway">
    <text evidence="1">Protein modification; protein ubiquitination.</text>
</comment>
<dbReference type="FunFam" id="1.25.40.20:FF:000271">
    <property type="entry name" value="Ankyrin repeat and SOCS box containing 4"/>
    <property type="match status" value="1"/>
</dbReference>
<dbReference type="FunCoup" id="A0A6P7XUC3">
    <property type="interactions" value="65"/>
</dbReference>
<protein>
    <submittedName>
        <fullName evidence="7">Ankyrin repeat and SOCS box protein 4</fullName>
    </submittedName>
</protein>
<dbReference type="UniPathway" id="UPA00143"/>
<keyword evidence="3 4" id="KW-0040">ANK repeat</keyword>
<dbReference type="Pfam" id="PF00023">
    <property type="entry name" value="Ank"/>
    <property type="match status" value="1"/>
</dbReference>
<keyword evidence="2" id="KW-0677">Repeat</keyword>
<evidence type="ECO:0000256" key="1">
    <source>
        <dbReference type="ARBA" id="ARBA00004906"/>
    </source>
</evidence>
<dbReference type="Gene3D" id="1.25.40.20">
    <property type="entry name" value="Ankyrin repeat-containing domain"/>
    <property type="match status" value="3"/>
</dbReference>
<dbReference type="GO" id="GO:0005634">
    <property type="term" value="C:nucleus"/>
    <property type="evidence" value="ECO:0007669"/>
    <property type="project" value="TreeGrafter"/>
</dbReference>
<feature type="domain" description="SOCS box" evidence="5">
    <location>
        <begin position="378"/>
        <end position="416"/>
    </location>
</feature>
<reference evidence="7" key="1">
    <citation type="submission" date="2025-08" db="UniProtKB">
        <authorList>
            <consortium name="RefSeq"/>
        </authorList>
    </citation>
    <scope>IDENTIFICATION</scope>
</reference>
<dbReference type="PROSITE" id="PS50297">
    <property type="entry name" value="ANK_REP_REGION"/>
    <property type="match status" value="4"/>
</dbReference>
<dbReference type="PROSITE" id="PS50088">
    <property type="entry name" value="ANK_REPEAT"/>
    <property type="match status" value="4"/>
</dbReference>
<feature type="repeat" description="ANK" evidence="4">
    <location>
        <begin position="173"/>
        <end position="205"/>
    </location>
</feature>
<organism evidence="6 7">
    <name type="scientific">Microcaecilia unicolor</name>
    <dbReference type="NCBI Taxonomy" id="1415580"/>
    <lineage>
        <taxon>Eukaryota</taxon>
        <taxon>Metazoa</taxon>
        <taxon>Chordata</taxon>
        <taxon>Craniata</taxon>
        <taxon>Vertebrata</taxon>
        <taxon>Euteleostomi</taxon>
        <taxon>Amphibia</taxon>
        <taxon>Gymnophiona</taxon>
        <taxon>Siphonopidae</taxon>
        <taxon>Microcaecilia</taxon>
    </lineage>
</organism>
<dbReference type="PANTHER" id="PTHR24193">
    <property type="entry name" value="ANKYRIN REPEAT PROTEIN"/>
    <property type="match status" value="1"/>
</dbReference>
<dbReference type="GO" id="GO:0000976">
    <property type="term" value="F:transcription cis-regulatory region binding"/>
    <property type="evidence" value="ECO:0007669"/>
    <property type="project" value="TreeGrafter"/>
</dbReference>
<dbReference type="OrthoDB" id="539213at2759"/>
<dbReference type="GO" id="GO:0045944">
    <property type="term" value="P:positive regulation of transcription by RNA polymerase II"/>
    <property type="evidence" value="ECO:0007669"/>
    <property type="project" value="TreeGrafter"/>
</dbReference>
<dbReference type="InterPro" id="IPR036770">
    <property type="entry name" value="Ankyrin_rpt-contain_sf"/>
</dbReference>
<dbReference type="SUPFAM" id="SSF158235">
    <property type="entry name" value="SOCS box-like"/>
    <property type="match status" value="1"/>
</dbReference>
<proteinExistence type="predicted"/>
<dbReference type="SMART" id="SM00969">
    <property type="entry name" value="SOCS_box"/>
    <property type="match status" value="1"/>
</dbReference>
<dbReference type="SUPFAM" id="SSF48403">
    <property type="entry name" value="Ankyrin repeat"/>
    <property type="match status" value="1"/>
</dbReference>
<dbReference type="InterPro" id="IPR036036">
    <property type="entry name" value="SOCS_box-like_dom_sf"/>
</dbReference>
<dbReference type="PROSITE" id="PS50225">
    <property type="entry name" value="SOCS"/>
    <property type="match status" value="1"/>
</dbReference>
<dbReference type="GO" id="GO:0016567">
    <property type="term" value="P:protein ubiquitination"/>
    <property type="evidence" value="ECO:0007669"/>
    <property type="project" value="UniProtKB-UniPathway"/>
</dbReference>
<accession>A0A6P7XUC3</accession>
<feature type="repeat" description="ANK" evidence="4">
    <location>
        <begin position="105"/>
        <end position="133"/>
    </location>
</feature>
<name>A0A6P7XUC3_9AMPH</name>
<gene>
    <name evidence="7" type="primary">ASB4</name>
</gene>
<dbReference type="SMART" id="SM00248">
    <property type="entry name" value="ANK"/>
    <property type="match status" value="7"/>
</dbReference>
<evidence type="ECO:0000256" key="4">
    <source>
        <dbReference type="PROSITE-ProRule" id="PRU00023"/>
    </source>
</evidence>
<evidence type="ECO:0000256" key="2">
    <source>
        <dbReference type="ARBA" id="ARBA00022737"/>
    </source>
</evidence>
<dbReference type="InterPro" id="IPR001496">
    <property type="entry name" value="SOCS_box"/>
</dbReference>
<dbReference type="KEGG" id="muo:115468759"/>
<dbReference type="Proteomes" id="UP000515156">
    <property type="component" value="Chromosome 1"/>
</dbReference>
<evidence type="ECO:0000313" key="6">
    <source>
        <dbReference type="Proteomes" id="UP000515156"/>
    </source>
</evidence>
<feature type="repeat" description="ANK" evidence="4">
    <location>
        <begin position="250"/>
        <end position="282"/>
    </location>
</feature>
<dbReference type="Pfam" id="PF13637">
    <property type="entry name" value="Ank_4"/>
    <property type="match status" value="1"/>
</dbReference>
<dbReference type="AlphaFoldDB" id="A0A6P7XUC3"/>
<sequence length="425" mass="48079">MEETRHSTRTADEILMKEACLQALKSNDFEKLQEFLVEKKLDVDTVFEMEDQNLVLASYKQGYWLPSYKLKCSWATGLHISVMLGHIECLLVLLEHQATINCRPNGKTPLHVACEVANVECIKILLDHGAKLNCFTLSGHAPLHLCASEESVSCAKELVWRGANVNIQTNNEIEETPLHTAARMGIPELVAFYINQGAVVDSLNAHMETPLACASYWALNQKDQKYSTVHHIICRMLLDYKAEVNSRDEDFKSPLHKAAWNCDHTLLHMMLEEGAEANIMDVNGCTPIQYVIKVTSVRPAAQPEICYQLLLNYGAARIYPPQFHKVLEACHSNPKAVEVIANAYEHVKATSKWTAAIPEDVLKRYWKFYESLFIACSNSPRSLMHLARCAVRVTLSRRCHQAIPLLLLPPQLKKYLLLEPEGIIY</sequence>
<evidence type="ECO:0000256" key="3">
    <source>
        <dbReference type="ARBA" id="ARBA00023043"/>
    </source>
</evidence>
<evidence type="ECO:0000259" key="5">
    <source>
        <dbReference type="PROSITE" id="PS50225"/>
    </source>
</evidence>
<dbReference type="Gene3D" id="1.10.750.20">
    <property type="entry name" value="SOCS box"/>
    <property type="match status" value="1"/>
</dbReference>
<dbReference type="CDD" id="cd03723">
    <property type="entry name" value="SOCS_ASB4_ASB18"/>
    <property type="match status" value="1"/>
</dbReference>
<dbReference type="InParanoid" id="A0A6P7XUC3"/>
<dbReference type="GO" id="GO:0035556">
    <property type="term" value="P:intracellular signal transduction"/>
    <property type="evidence" value="ECO:0007669"/>
    <property type="project" value="InterPro"/>
</dbReference>